<name>D4D0D1_TRIVH</name>
<comment type="caution">
    <text evidence="1">The sequence shown here is derived from an EMBL/GenBank/DDBJ whole genome shotgun (WGS) entry which is preliminary data.</text>
</comment>
<dbReference type="SUPFAM" id="SSF81631">
    <property type="entry name" value="PAP/OAS1 substrate-binding domain"/>
    <property type="match status" value="1"/>
</dbReference>
<dbReference type="PANTHER" id="PTHR12271">
    <property type="entry name" value="POLY A POLYMERASE CID PAP -RELATED"/>
    <property type="match status" value="1"/>
</dbReference>
<gene>
    <name evidence="1" type="ORF">TRV_00526</name>
</gene>
<dbReference type="OrthoDB" id="407432at2759"/>
<dbReference type="Gene3D" id="1.10.1410.10">
    <property type="match status" value="1"/>
</dbReference>
<dbReference type="PANTHER" id="PTHR12271:SF40">
    <property type="entry name" value="POLY(A) RNA POLYMERASE GLD2"/>
    <property type="match status" value="1"/>
</dbReference>
<dbReference type="GeneID" id="9582914"/>
<dbReference type="GO" id="GO:0031123">
    <property type="term" value="P:RNA 3'-end processing"/>
    <property type="evidence" value="ECO:0007669"/>
    <property type="project" value="TreeGrafter"/>
</dbReference>
<accession>D4D0D1</accession>
<protein>
    <submittedName>
        <fullName evidence="1">Uncharacterized protein</fullName>
    </submittedName>
</protein>
<dbReference type="HOGENOM" id="CLU_447562_0_0_1"/>
<evidence type="ECO:0000313" key="1">
    <source>
        <dbReference type="EMBL" id="EFE44694.1"/>
    </source>
</evidence>
<dbReference type="Proteomes" id="UP000008383">
    <property type="component" value="Unassembled WGS sequence"/>
</dbReference>
<reference evidence="2" key="1">
    <citation type="journal article" date="2011" name="Genome Biol.">
        <title>Comparative and functional genomics provide insights into the pathogenicity of dermatophytic fungi.</title>
        <authorList>
            <person name="Burmester A."/>
            <person name="Shelest E."/>
            <person name="Gloeckner G."/>
            <person name="Heddergott C."/>
            <person name="Schindler S."/>
            <person name="Staib P."/>
            <person name="Heidel A."/>
            <person name="Felder M."/>
            <person name="Petzold A."/>
            <person name="Szafranski K."/>
            <person name="Feuermann M."/>
            <person name="Pedruzzi I."/>
            <person name="Priebe S."/>
            <person name="Groth M."/>
            <person name="Winkler R."/>
            <person name="Li W."/>
            <person name="Kniemeyer O."/>
            <person name="Schroeckh V."/>
            <person name="Hertweck C."/>
            <person name="Hube B."/>
            <person name="White T.C."/>
            <person name="Platzer M."/>
            <person name="Guthke R."/>
            <person name="Heitman J."/>
            <person name="Woestemeyer J."/>
            <person name="Zipfel P.F."/>
            <person name="Monod M."/>
            <person name="Brakhage A.A."/>
        </authorList>
    </citation>
    <scope>NUCLEOTIDE SEQUENCE [LARGE SCALE GENOMIC DNA]</scope>
    <source>
        <strain evidence="2">HKI 0517</strain>
    </source>
</reference>
<dbReference type="EMBL" id="ACYE01000028">
    <property type="protein sequence ID" value="EFE44694.1"/>
    <property type="molecule type" value="Genomic_DNA"/>
</dbReference>
<dbReference type="KEGG" id="tve:TRV_00526"/>
<sequence>MGVLLFRIERWLPIRPFYFAGPFDIQNVRDQIHPPDERTKNALKGQKKTEEHRRERRAIVFLAVFCSFLLIMEPTELVRLPDEPAAATNADIAPDSELPDYTTGSWSSRCGASRPRLVGSPTNFAVGFPAAPPNVPASDSIKSPQSPAEEWEGSGTIAYITDKSIKKFLNLPPEVHQRLQLASAQLAAEHMIARGAAEAESESLGQWQHGRRLPIHISPNSAVHQYELARFELDRQAGLVPMAKPVPTVSKRVKPQIQSHEMAEFPYLHQVVSDIKSWSISRSRLEQLEELRILLCSWTHDAVVDKVKQNQQGVQTGPFSIALKCFGSYRSGYALVESEMDLITITENLPAYIKQNLPLIMAESFQAHGFASYLLPSIEHDRCMFLRVCQHPSKQFCQRLEWEYQDLKNAKELKAFAISPLACCDKNTPSLHYNIYFDRIETLAYRTDLLRGYRACDDRVYEITVIVKRWAKARRINNPYNGTLSSYGYTLMVLHYLMNVVKPPVIPNLHRYALPEGATEQDTSFTRSLRVISQEAAIGNITTNTQSTASLLYGFFAYYSSVTNDPDLYPRRRHMPWFHWREGVASIRGPYTKKTSKGWVTYFKDVNGTVHNNLLAIEDPITRNINVADKVTLVGVYLIRDEFARAFRIVSLARPMPGTDLAWQTPDGARCEDLFAEPTAKAKL</sequence>
<evidence type="ECO:0000313" key="2">
    <source>
        <dbReference type="Proteomes" id="UP000008383"/>
    </source>
</evidence>
<dbReference type="AlphaFoldDB" id="D4D0D1"/>
<dbReference type="GO" id="GO:0046872">
    <property type="term" value="F:metal ion binding"/>
    <property type="evidence" value="ECO:0007669"/>
    <property type="project" value="UniProtKB-KW"/>
</dbReference>
<organism evidence="1 2">
    <name type="scientific">Trichophyton verrucosum (strain HKI 0517)</name>
    <dbReference type="NCBI Taxonomy" id="663202"/>
    <lineage>
        <taxon>Eukaryota</taxon>
        <taxon>Fungi</taxon>
        <taxon>Dikarya</taxon>
        <taxon>Ascomycota</taxon>
        <taxon>Pezizomycotina</taxon>
        <taxon>Eurotiomycetes</taxon>
        <taxon>Eurotiomycetidae</taxon>
        <taxon>Onygenales</taxon>
        <taxon>Arthrodermataceae</taxon>
        <taxon>Trichophyton</taxon>
    </lineage>
</organism>
<proteinExistence type="predicted"/>
<keyword evidence="2" id="KW-1185">Reference proteome</keyword>
<dbReference type="RefSeq" id="XP_003025305.1">
    <property type="nucleotide sequence ID" value="XM_003025259.1"/>
</dbReference>
<dbReference type="GO" id="GO:0050265">
    <property type="term" value="F:RNA uridylyltransferase activity"/>
    <property type="evidence" value="ECO:0007669"/>
    <property type="project" value="TreeGrafter"/>
</dbReference>